<dbReference type="InterPro" id="IPR051050">
    <property type="entry name" value="Lipid_II_flippase_MurJ/MviN"/>
</dbReference>
<feature type="transmembrane region" description="Helical" evidence="8">
    <location>
        <begin position="39"/>
        <end position="62"/>
    </location>
</feature>
<feature type="transmembrane region" description="Helical" evidence="8">
    <location>
        <begin position="153"/>
        <end position="173"/>
    </location>
</feature>
<evidence type="ECO:0000256" key="5">
    <source>
        <dbReference type="ARBA" id="ARBA00022984"/>
    </source>
</evidence>
<feature type="transmembrane region" description="Helical" evidence="8">
    <location>
        <begin position="464"/>
        <end position="486"/>
    </location>
</feature>
<proteinExistence type="inferred from homology"/>
<comment type="pathway">
    <text evidence="8">Cell wall biogenesis; peptidoglycan biosynthesis.</text>
</comment>
<dbReference type="EMBL" id="FUKW01000100">
    <property type="protein sequence ID" value="SJN37844.1"/>
    <property type="molecule type" value="Genomic_DNA"/>
</dbReference>
<feature type="transmembrane region" description="Helical" evidence="8">
    <location>
        <begin position="399"/>
        <end position="419"/>
    </location>
</feature>
<dbReference type="GO" id="GO:0015648">
    <property type="term" value="F:lipid-linked peptidoglycan transporter activity"/>
    <property type="evidence" value="ECO:0007669"/>
    <property type="project" value="UniProtKB-UniRule"/>
</dbReference>
<keyword evidence="5 8" id="KW-0573">Peptidoglycan synthesis</keyword>
<dbReference type="InterPro" id="IPR004268">
    <property type="entry name" value="MurJ"/>
</dbReference>
<keyword evidence="6 8" id="KW-1133">Transmembrane helix</keyword>
<sequence length="513" mass="56070">MKKTALLLIILTIVSKFIGFGRELTLSYFYGTSDTSDAYLISLIIPTVIFAFIGSAISTGYIPMYNLIEKKQGSKQAYAYTNNLMSILLIASSVIIILGLLFTEQIVRVFASGFEGETLNLAIKFTKVSLFGIYFTSLVYLMKSFLEIKGNYAVPALIGLPMNFVIIVSIIISSKGSTIILAIGLLLGMFAQFVYLIPSVMKKGLRFKIVLDFNDPHIKKMFLLVLPVLLGVAVNDINKIVDKTLASQITSGGISALTYANTLNNVVIGIFALSISTAMYPLISKMAVEGNMTELKKSVSEAIGVISLLIIPVTVGIMIFAEPIIRLLFGRGAFDVDSIIMTSSVLFFYSLGMLGVGLREVLSRPFYAMQDTITPMINATIGVVINIILNILLSRYMGLAGLALATSIAAFVTSGLLFISLRKKVGSLGIKKISKTCLKILFAALLMGLLSKTLFFYLNNIFSQNLSLVITIIIGVATYFIIIYFMKIDDVDIIVRTIKRKLGKTDNSIKNNV</sequence>
<evidence type="ECO:0000256" key="6">
    <source>
        <dbReference type="ARBA" id="ARBA00022989"/>
    </source>
</evidence>
<feature type="transmembrane region" description="Helical" evidence="8">
    <location>
        <begin position="340"/>
        <end position="361"/>
    </location>
</feature>
<dbReference type="CDD" id="cd13123">
    <property type="entry name" value="MATE_MurJ_like"/>
    <property type="match status" value="1"/>
</dbReference>
<evidence type="ECO:0000313" key="10">
    <source>
        <dbReference type="EMBL" id="SJN37844.1"/>
    </source>
</evidence>
<dbReference type="NCBIfam" id="TIGR01695">
    <property type="entry name" value="murJ_mviN"/>
    <property type="match status" value="1"/>
</dbReference>
<dbReference type="Proteomes" id="UP000195611">
    <property type="component" value="Unassembled WGS sequence"/>
</dbReference>
<evidence type="ECO:0000256" key="1">
    <source>
        <dbReference type="ARBA" id="ARBA00004651"/>
    </source>
</evidence>
<feature type="transmembrane region" description="Helical" evidence="8">
    <location>
        <begin position="179"/>
        <end position="200"/>
    </location>
</feature>
<dbReference type="GO" id="GO:0005886">
    <property type="term" value="C:plasma membrane"/>
    <property type="evidence" value="ECO:0007669"/>
    <property type="project" value="UniProtKB-SubCell"/>
</dbReference>
<evidence type="ECO:0000256" key="8">
    <source>
        <dbReference type="HAMAP-Rule" id="MF_02078"/>
    </source>
</evidence>
<evidence type="ECO:0000256" key="2">
    <source>
        <dbReference type="ARBA" id="ARBA00022475"/>
    </source>
</evidence>
<gene>
    <name evidence="8" type="primary">murJ</name>
    <name evidence="10" type="ORF">FM115_07645</name>
</gene>
<dbReference type="GO" id="GO:0071555">
    <property type="term" value="P:cell wall organization"/>
    <property type="evidence" value="ECO:0007669"/>
    <property type="project" value="UniProtKB-UniRule"/>
</dbReference>
<evidence type="ECO:0000256" key="7">
    <source>
        <dbReference type="ARBA" id="ARBA00023136"/>
    </source>
</evidence>
<dbReference type="PRINTS" id="PR01806">
    <property type="entry name" value="VIRFACTRMVIN"/>
</dbReference>
<dbReference type="GO" id="GO:0034204">
    <property type="term" value="P:lipid translocation"/>
    <property type="evidence" value="ECO:0007669"/>
    <property type="project" value="TreeGrafter"/>
</dbReference>
<dbReference type="GO" id="GO:0009252">
    <property type="term" value="P:peptidoglycan biosynthetic process"/>
    <property type="evidence" value="ECO:0007669"/>
    <property type="project" value="UniProtKB-UniRule"/>
</dbReference>
<dbReference type="AlphaFoldDB" id="A0A1R4K103"/>
<keyword evidence="8 9" id="KW-0961">Cell wall biogenesis/degradation</keyword>
<dbReference type="UniPathway" id="UPA00219"/>
<keyword evidence="7 8" id="KW-0472">Membrane</keyword>
<dbReference type="PIRSF" id="PIRSF002869">
    <property type="entry name" value="MviN"/>
    <property type="match status" value="1"/>
</dbReference>
<feature type="transmembrane region" description="Helical" evidence="8">
    <location>
        <begin position="440"/>
        <end position="458"/>
    </location>
</feature>
<feature type="transmembrane region" description="Helical" evidence="8">
    <location>
        <begin position="122"/>
        <end position="141"/>
    </location>
</feature>
<name>A0A1R4K103_9LACT</name>
<feature type="transmembrane region" description="Helical" evidence="8">
    <location>
        <begin position="261"/>
        <end position="282"/>
    </location>
</feature>
<keyword evidence="4 8" id="KW-0133">Cell shape</keyword>
<evidence type="ECO:0000256" key="4">
    <source>
        <dbReference type="ARBA" id="ARBA00022960"/>
    </source>
</evidence>
<comment type="subcellular location">
    <subcellularLocation>
        <location evidence="1 8">Cell membrane</location>
        <topology evidence="1 8">Multi-pass membrane protein</topology>
    </subcellularLocation>
</comment>
<feature type="transmembrane region" description="Helical" evidence="8">
    <location>
        <begin position="83"/>
        <end position="102"/>
    </location>
</feature>
<dbReference type="PANTHER" id="PTHR47019">
    <property type="entry name" value="LIPID II FLIPPASE MURJ"/>
    <property type="match status" value="1"/>
</dbReference>
<feature type="transmembrane region" description="Helical" evidence="8">
    <location>
        <begin position="221"/>
        <end position="241"/>
    </location>
</feature>
<evidence type="ECO:0000256" key="9">
    <source>
        <dbReference type="PIRNR" id="PIRNR002869"/>
    </source>
</evidence>
<comment type="function">
    <text evidence="8 9">Involved in peptidoglycan biosynthesis. Transports lipid-linked peptidoglycan precursors from the inner to the outer leaflet of the cytoplasmic membrane.</text>
</comment>
<feature type="transmembrane region" description="Helical" evidence="8">
    <location>
        <begin position="373"/>
        <end position="393"/>
    </location>
</feature>
<comment type="similarity">
    <text evidence="8 9">Belongs to the MurJ/MviN family.</text>
</comment>
<accession>A0A1R4K103</accession>
<organism evidence="10 11">
    <name type="scientific">Marinilactibacillus psychrotolerans 42ea</name>
    <dbReference type="NCBI Taxonomy" id="1255609"/>
    <lineage>
        <taxon>Bacteria</taxon>
        <taxon>Bacillati</taxon>
        <taxon>Bacillota</taxon>
        <taxon>Bacilli</taxon>
        <taxon>Lactobacillales</taxon>
        <taxon>Carnobacteriaceae</taxon>
        <taxon>Marinilactibacillus</taxon>
    </lineage>
</organism>
<feature type="transmembrane region" description="Helical" evidence="8">
    <location>
        <begin position="302"/>
        <end position="320"/>
    </location>
</feature>
<keyword evidence="2 8" id="KW-1003">Cell membrane</keyword>
<dbReference type="Pfam" id="PF03023">
    <property type="entry name" value="MurJ"/>
    <property type="match status" value="1"/>
</dbReference>
<keyword evidence="3 8" id="KW-0812">Transmembrane</keyword>
<dbReference type="GO" id="GO:0008360">
    <property type="term" value="P:regulation of cell shape"/>
    <property type="evidence" value="ECO:0007669"/>
    <property type="project" value="UniProtKB-UniRule"/>
</dbReference>
<dbReference type="HAMAP" id="MF_02078">
    <property type="entry name" value="MurJ_MviN"/>
    <property type="match status" value="1"/>
</dbReference>
<dbReference type="PANTHER" id="PTHR47019:SF1">
    <property type="entry name" value="LIPID II FLIPPASE MURJ"/>
    <property type="match status" value="1"/>
</dbReference>
<reference evidence="10 11" key="1">
    <citation type="submission" date="2017-02" db="EMBL/GenBank/DDBJ databases">
        <authorList>
            <person name="Peterson S.W."/>
        </authorList>
    </citation>
    <scope>NUCLEOTIDE SEQUENCE [LARGE SCALE GENOMIC DNA]</scope>
    <source>
        <strain evidence="10 11">42ea</strain>
    </source>
</reference>
<protein>
    <recommendedName>
        <fullName evidence="8">Probable lipid II flippase MurJ</fullName>
    </recommendedName>
</protein>
<keyword evidence="8 9" id="KW-0813">Transport</keyword>
<evidence type="ECO:0000256" key="3">
    <source>
        <dbReference type="ARBA" id="ARBA00022692"/>
    </source>
</evidence>
<evidence type="ECO:0000313" key="11">
    <source>
        <dbReference type="Proteomes" id="UP000195611"/>
    </source>
</evidence>
<dbReference type="RefSeq" id="WP_087058945.1">
    <property type="nucleotide sequence ID" value="NZ_FUKW01000100.1"/>
</dbReference>